<dbReference type="Proteomes" id="UP000291483">
    <property type="component" value="Unassembled WGS sequence"/>
</dbReference>
<name>A0A4Q8AP95_9MICO</name>
<evidence type="ECO:0000256" key="1">
    <source>
        <dbReference type="SAM" id="MobiDB-lite"/>
    </source>
</evidence>
<dbReference type="AlphaFoldDB" id="A0A4Q8AP95"/>
<comment type="caution">
    <text evidence="3">The sequence shown here is derived from an EMBL/GenBank/DDBJ whole genome shotgun (WGS) entry which is preliminary data.</text>
</comment>
<keyword evidence="4" id="KW-1185">Reference proteome</keyword>
<feature type="chain" id="PRO_5038930556" evidence="2">
    <location>
        <begin position="20"/>
        <end position="339"/>
    </location>
</feature>
<feature type="region of interest" description="Disordered" evidence="1">
    <location>
        <begin position="130"/>
        <end position="204"/>
    </location>
</feature>
<keyword evidence="2" id="KW-0732">Signal</keyword>
<dbReference type="EMBL" id="SHLC01000001">
    <property type="protein sequence ID" value="RZU66502.1"/>
    <property type="molecule type" value="Genomic_DNA"/>
</dbReference>
<gene>
    <name evidence="3" type="ORF">EV379_2860</name>
</gene>
<feature type="region of interest" description="Disordered" evidence="1">
    <location>
        <begin position="32"/>
        <end position="51"/>
    </location>
</feature>
<evidence type="ECO:0000313" key="3">
    <source>
        <dbReference type="EMBL" id="RZU66502.1"/>
    </source>
</evidence>
<feature type="signal peptide" evidence="2">
    <location>
        <begin position="1"/>
        <end position="19"/>
    </location>
</feature>
<feature type="compositionally biased region" description="Pro residues" evidence="1">
    <location>
        <begin position="134"/>
        <end position="160"/>
    </location>
</feature>
<sequence>MLSALAAAAFCAASAAALALPLTAAAASGTDDVTSSVGASVGTPADESDRGCRGVEVSVHGEARVGSTLTATLRLTTVGAVTAALPDASGDDALAPEVDAVDDSPLGAAVQPVETGVAGIEAVAFEWLSGPASPVRPTPSPSPVPTATPKPTPVPSPTPTATPTAVPTAVPGPTPHPSQTPASTAAPAPEPTSRPVPDAALPTPTGADYSVRAADLGLVVRARAIVTRAGEEPVRCLSAPSAVVLVAEKPETALPLTPLTPALPAAPDAAPTPLAPAANWSRGHADVDADPITDPVAEAPAAASGPVVSVNVSSDVLLIGGAAALVLIAGAAVLGRSGD</sequence>
<organism evidence="3 4">
    <name type="scientific">Microterricola gilva</name>
    <dbReference type="NCBI Taxonomy" id="393267"/>
    <lineage>
        <taxon>Bacteria</taxon>
        <taxon>Bacillati</taxon>
        <taxon>Actinomycetota</taxon>
        <taxon>Actinomycetes</taxon>
        <taxon>Micrococcales</taxon>
        <taxon>Microbacteriaceae</taxon>
        <taxon>Microterricola</taxon>
    </lineage>
</organism>
<protein>
    <submittedName>
        <fullName evidence="3">Uncharacterized protein</fullName>
    </submittedName>
</protein>
<reference evidence="3 4" key="1">
    <citation type="submission" date="2019-02" db="EMBL/GenBank/DDBJ databases">
        <title>Sequencing the genomes of 1000 actinobacteria strains.</title>
        <authorList>
            <person name="Klenk H.-P."/>
        </authorList>
    </citation>
    <scope>NUCLEOTIDE SEQUENCE [LARGE SCALE GENOMIC DNA]</scope>
    <source>
        <strain evidence="3 4">DSM 18319</strain>
    </source>
</reference>
<proteinExistence type="predicted"/>
<evidence type="ECO:0000256" key="2">
    <source>
        <dbReference type="SAM" id="SignalP"/>
    </source>
</evidence>
<evidence type="ECO:0000313" key="4">
    <source>
        <dbReference type="Proteomes" id="UP000291483"/>
    </source>
</evidence>
<accession>A0A4Q8AP95</accession>